<evidence type="ECO:0000259" key="4">
    <source>
        <dbReference type="Pfam" id="PF14331"/>
    </source>
</evidence>
<dbReference type="Proteomes" id="UP000281192">
    <property type="component" value="Chromosome"/>
</dbReference>
<evidence type="ECO:0000313" key="8">
    <source>
        <dbReference type="Proteomes" id="UP000281192"/>
    </source>
</evidence>
<evidence type="ECO:0000259" key="2">
    <source>
        <dbReference type="Pfam" id="PF06744"/>
    </source>
</evidence>
<dbReference type="EMBL" id="PJRQ01000008">
    <property type="protein sequence ID" value="PLR19192.1"/>
    <property type="molecule type" value="Genomic_DNA"/>
</dbReference>
<dbReference type="InterPro" id="IPR017731">
    <property type="entry name" value="TssM1-like"/>
</dbReference>
<dbReference type="AlphaFoldDB" id="A0A2N5CZH2"/>
<dbReference type="InterPro" id="IPR025743">
    <property type="entry name" value="TssM1_N"/>
</dbReference>
<dbReference type="Proteomes" id="UP000234483">
    <property type="component" value="Unassembled WGS sequence"/>
</dbReference>
<dbReference type="Pfam" id="PF06761">
    <property type="entry name" value="IcmF-related"/>
    <property type="match status" value="1"/>
</dbReference>
<evidence type="ECO:0000259" key="3">
    <source>
        <dbReference type="Pfam" id="PF06761"/>
    </source>
</evidence>
<dbReference type="InterPro" id="IPR009612">
    <property type="entry name" value="IcmF-rel"/>
</dbReference>
<evidence type="ECO:0000313" key="7">
    <source>
        <dbReference type="Proteomes" id="UP000234483"/>
    </source>
</evidence>
<dbReference type="InterPro" id="IPR053156">
    <property type="entry name" value="T6SS_TssM-like"/>
</dbReference>
<evidence type="ECO:0000313" key="5">
    <source>
        <dbReference type="EMBL" id="AYV45128.1"/>
    </source>
</evidence>
<dbReference type="InterPro" id="IPR010623">
    <property type="entry name" value="IcmF_C"/>
</dbReference>
<evidence type="ECO:0000313" key="6">
    <source>
        <dbReference type="EMBL" id="PLR19192.1"/>
    </source>
</evidence>
<organism evidence="6 7">
    <name type="scientific">Caulobacter flavus</name>
    <dbReference type="NCBI Taxonomy" id="1679497"/>
    <lineage>
        <taxon>Bacteria</taxon>
        <taxon>Pseudomonadati</taxon>
        <taxon>Pseudomonadota</taxon>
        <taxon>Alphaproteobacteria</taxon>
        <taxon>Caulobacterales</taxon>
        <taxon>Caulobacteraceae</taxon>
        <taxon>Caulobacter</taxon>
    </lineage>
</organism>
<keyword evidence="1" id="KW-1133">Transmembrane helix</keyword>
<dbReference type="PANTHER" id="PTHR36153">
    <property type="entry name" value="INNER MEMBRANE PROTEIN-RELATED"/>
    <property type="match status" value="1"/>
</dbReference>
<dbReference type="KEGG" id="cfh:C1707_02105"/>
<evidence type="ECO:0000256" key="1">
    <source>
        <dbReference type="SAM" id="Phobius"/>
    </source>
</evidence>
<dbReference type="Pfam" id="PF06744">
    <property type="entry name" value="IcmF_C"/>
    <property type="match status" value="1"/>
</dbReference>
<keyword evidence="8" id="KW-1185">Reference proteome</keyword>
<dbReference type="PANTHER" id="PTHR36153:SF1">
    <property type="entry name" value="TYPE VI SECRETION SYSTEM COMPONENT TSSM1"/>
    <property type="match status" value="1"/>
</dbReference>
<dbReference type="EMBL" id="CP026100">
    <property type="protein sequence ID" value="AYV45128.1"/>
    <property type="molecule type" value="Genomic_DNA"/>
</dbReference>
<reference evidence="5 8" key="2">
    <citation type="submission" date="2018-01" db="EMBL/GenBank/DDBJ databases">
        <title>Complete genome sequence of Caulobacter flavus RHGG3.</title>
        <authorList>
            <person name="Yang E."/>
        </authorList>
    </citation>
    <scope>NUCLEOTIDE SEQUENCE [LARGE SCALE GENOMIC DNA]</scope>
    <source>
        <strain evidence="5 8">RHGG3</strain>
    </source>
</reference>
<sequence>MLKLLRKLFGNWWVSSLTLVAVAALILCVLAPLAFPSLGRLWIRLLLLALIGAVWGVFAILRAVVANRASARIARNLFDEEQATGEQRVLARRVSDAMAHLKTQSGKRRDYLYSRPWYVIIGPPAGGKTTALEASGLHFPNKIKKLEAASGTRNIDFMFADEAVLVDTAGRYTSQDSGDSRDRDGWQALLDLLRRHRPLQPINGVIVAIPLDTLARSGVAEIDEHAHIVRRRLNELRIGLQSAPPVYVMFTKADLIAGFVESFDDLLVDGRRAVLGATFPWTPDEPISPEALASAFDEVTESIAARMSSRLQEERDARRQSLILGFPSQVAALRARAVRLLDGAFRSPAQEQPMPLRGFYLTSGMQDGAPIDRIVASVGEVYDAPQPRASGGGRAFFVNRLLTDVIFREAGLARPAPALVAKRRTAIALAFATIGLASVVMAAVLMASFGANLEWQSKLTKAANDIHARASDSGLDRARVADTDLDGVQPLLSDLRNLPGGYAEQTSGFKFSLRQFLISDLGGKARAAYMNGLQRLMLPRLVLRLESELGDTSDSVRLYERLKVYRLLGGFQGKEPEPGAIVRWANEELRSVSLTGGDNARAALGADVQAMVDDDLYGRAWAGGRVPNKTDLVTAAQQELLSRPQADRAFALLIQQMSAGGRAWRIKDGVLDDGALLAFRDPRSVAEASVPYQYTRAGYQERYAGAMRDLDTRIQSEAWVLGQSNADAATVRGQMRSLQADVAKLYARAYTAAWERTLAVLQPADYFAEGDQGRQVLTAIKQRPLAIVLRQVSDNTKFSDSAAAKAGAMVQKRVFQRAPNAAAVGAIQGSTGFDAAREIENQFSALHRYTASPEGVDAFSKVLRDAVEASAAAKRTEADDTVRGDFTRAMARLEGAITDAPAGPVQNFVASASGKATGTIEKVNRTAVNSAYKRQALGDCASATEGLYPFVDRSGTDAQLAAMQRAFGVGGSFDTYINGNLVGPNYIDRSQPIWRWRQDDPVAASFDPSSAEQFMKAAQIRDLMANGVSFKILAIRFSGAATGADFVQGGASHPFEQGQGGSYDIVWMPGAGSYPAKVVLRGGTRPISFDGPWALVKLFNAAQLESIDPMRFNATFSDGTAKVTFQVTMRSQPNPFGSRFWSFRCPAGV</sequence>
<dbReference type="NCBIfam" id="TIGR03348">
    <property type="entry name" value="VI_IcmF"/>
    <property type="match status" value="1"/>
</dbReference>
<feature type="domain" description="Type VI secretion system IcmF C-terminal" evidence="2">
    <location>
        <begin position="1030"/>
        <end position="1130"/>
    </location>
</feature>
<feature type="domain" description="Type VI secretion system component TssM1 N-terminal" evidence="4">
    <location>
        <begin position="180"/>
        <end position="432"/>
    </location>
</feature>
<reference evidence="6 7" key="1">
    <citation type="submission" date="2017-12" db="EMBL/GenBank/DDBJ databases">
        <title>The genome sequence of Caulobacter flavus CGMCC1 15093.</title>
        <authorList>
            <person name="Gao J."/>
            <person name="Mao X."/>
            <person name="Sun J."/>
        </authorList>
    </citation>
    <scope>NUCLEOTIDE SEQUENCE [LARGE SCALE GENOMIC DNA]</scope>
    <source>
        <strain evidence="6 7">CGMCC1 15093</strain>
    </source>
</reference>
<feature type="transmembrane region" description="Helical" evidence="1">
    <location>
        <begin position="41"/>
        <end position="65"/>
    </location>
</feature>
<proteinExistence type="predicted"/>
<feature type="transmembrane region" description="Helical" evidence="1">
    <location>
        <begin position="12"/>
        <end position="35"/>
    </location>
</feature>
<feature type="domain" description="IcmF-related" evidence="3">
    <location>
        <begin position="490"/>
        <end position="796"/>
    </location>
</feature>
<protein>
    <submittedName>
        <fullName evidence="6">Type VI secretion system membrane subunit TssM</fullName>
    </submittedName>
</protein>
<gene>
    <name evidence="6" type="primary">icmF</name>
    <name evidence="5" type="ORF">C1707_02105</name>
    <name evidence="6" type="ORF">CFHF_04065</name>
</gene>
<dbReference type="Pfam" id="PF14331">
    <property type="entry name" value="IcmF-related_N"/>
    <property type="match status" value="1"/>
</dbReference>
<keyword evidence="1" id="KW-0812">Transmembrane</keyword>
<accession>A0A2N5CZH2</accession>
<keyword evidence="1" id="KW-0472">Membrane</keyword>
<feature type="transmembrane region" description="Helical" evidence="1">
    <location>
        <begin position="426"/>
        <end position="451"/>
    </location>
</feature>
<dbReference type="OrthoDB" id="9758229at2"/>
<name>A0A2N5CZH2_9CAUL</name>